<sequence>MYFTALKVFLLFLFSASSLAAPASQNTDATASATDNAPAQPASTVCGDIVNSSDTPVFNASVIHECLISVPFNAAVASRLINYLNYTLHFQSTLAYLRTPPPSYQQPPVDLIGGLAQIQQQINSGAYHNQYAFEKDLQQLLYAAHDGHLNLVLGVTAAFTFGSFYDLVSASEDGIQPPKVYVQTDLMDTGFTPSPLKTINGQDVVEFLTQFAAAQSAGTLEPNADWNQLFASPAADIQSYIAIWTGGATLYPGDTLTITFENGTQSSSQWQGLYNTPGPTGPLETGGDFYNFFVLNFYPASFQLNNGDGNFTSPTNDTSDSSSTTSSNSTSTIPSASPSVVSWGDFGYIGYPTAQMSQTDLSPTGGGFLTGYFLKDTSLGVISIPSFQEVGDAIGTFSSFIGDFLAKAKKAGMKKILIDVQQNGGGDTFLAIDAFRQFFPDNSPFAGSRMRSHPEADILGDTITQYWNSINNDEDDYFDLLPDEFLSSPRINANTGQNFSSWREFSNGYTANSDHFSTTQQYNLSSRDFDIEASGGLVPYGYADNPVTAPQQYAANDIMILSDGICSSACALFMEMMISNGNDQSGSVRTVAVGGRPGPGPMQAPAGTRGAAMYSTVILDSQIRYVNASNATAGALLPNRTIDTHLTHVGLNLRDQIRENETTPLQFVYEPADCRIYFTLKNVYNLGQLWRDAANALFNNNTMCVPGSTGRPEAPAPAQEQNTHISGYIMSGLEPDQNADPGDLFEPTISGIQDTVKPPTTPSLRSCSSKQECDPTHICRVVKQCIKGKPVNEHKCLPRCKIINSARDSCYGATNCFPLGKPVKEHGFWQTQGYCLPSDSKRQQKCETRHRHNPLGIPDPYNGGAVDKAKRYNGVVGSLPFSVANPYE</sequence>
<feature type="domain" description="Tail specific protease" evidence="3">
    <location>
        <begin position="379"/>
        <end position="445"/>
    </location>
</feature>
<proteinExistence type="predicted"/>
<keyword evidence="2" id="KW-0732">Signal</keyword>
<dbReference type="PANTHER" id="PTHR37049:SF5">
    <property type="entry name" value="TAIL SPECIFIC PROTEASE DOMAIN-CONTAINING PROTEIN"/>
    <property type="match status" value="1"/>
</dbReference>
<gene>
    <name evidence="5" type="ORF">EV356DRAFT_472116</name>
</gene>
<feature type="chain" id="PRO_5025519179" evidence="2">
    <location>
        <begin position="21"/>
        <end position="888"/>
    </location>
</feature>
<dbReference type="GO" id="GO:0006508">
    <property type="term" value="P:proteolysis"/>
    <property type="evidence" value="ECO:0007669"/>
    <property type="project" value="InterPro"/>
</dbReference>
<feature type="region of interest" description="Disordered" evidence="1">
    <location>
        <begin position="308"/>
        <end position="337"/>
    </location>
</feature>
<dbReference type="Proteomes" id="UP000800092">
    <property type="component" value="Unassembled WGS sequence"/>
</dbReference>
<dbReference type="EMBL" id="ML991829">
    <property type="protein sequence ID" value="KAF2231252.1"/>
    <property type="molecule type" value="Genomic_DNA"/>
</dbReference>
<dbReference type="GO" id="GO:0008236">
    <property type="term" value="F:serine-type peptidase activity"/>
    <property type="evidence" value="ECO:0007669"/>
    <property type="project" value="InterPro"/>
</dbReference>
<dbReference type="Gene3D" id="3.90.226.10">
    <property type="entry name" value="2-enoyl-CoA Hydratase, Chain A, domain 1"/>
    <property type="match status" value="1"/>
</dbReference>
<protein>
    <submittedName>
        <fullName evidence="5">Uncharacterized protein</fullName>
    </submittedName>
</protein>
<dbReference type="PANTHER" id="PTHR37049">
    <property type="entry name" value="PEPTIDASE S41 FAMILY PROTEIN"/>
    <property type="match status" value="1"/>
</dbReference>
<feature type="compositionally biased region" description="Low complexity" evidence="1">
    <location>
        <begin position="312"/>
        <end position="337"/>
    </location>
</feature>
<reference evidence="5" key="1">
    <citation type="journal article" date="2020" name="Stud. Mycol.">
        <title>101 Dothideomycetes genomes: a test case for predicting lifestyles and emergence of pathogens.</title>
        <authorList>
            <person name="Haridas S."/>
            <person name="Albert R."/>
            <person name="Binder M."/>
            <person name="Bloem J."/>
            <person name="Labutti K."/>
            <person name="Salamov A."/>
            <person name="Andreopoulos B."/>
            <person name="Baker S."/>
            <person name="Barry K."/>
            <person name="Bills G."/>
            <person name="Bluhm B."/>
            <person name="Cannon C."/>
            <person name="Castanera R."/>
            <person name="Culley D."/>
            <person name="Daum C."/>
            <person name="Ezra D."/>
            <person name="Gonzalez J."/>
            <person name="Henrissat B."/>
            <person name="Kuo A."/>
            <person name="Liang C."/>
            <person name="Lipzen A."/>
            <person name="Lutzoni F."/>
            <person name="Magnuson J."/>
            <person name="Mondo S."/>
            <person name="Nolan M."/>
            <person name="Ohm R."/>
            <person name="Pangilinan J."/>
            <person name="Park H.-J."/>
            <person name="Ramirez L."/>
            <person name="Alfaro M."/>
            <person name="Sun H."/>
            <person name="Tritt A."/>
            <person name="Yoshinaga Y."/>
            <person name="Zwiers L.-H."/>
            <person name="Turgeon B."/>
            <person name="Goodwin S."/>
            <person name="Spatafora J."/>
            <person name="Crous P."/>
            <person name="Grigoriev I."/>
        </authorList>
    </citation>
    <scope>NUCLEOTIDE SEQUENCE</scope>
    <source>
        <strain evidence="5">Tuck. ex Michener</strain>
    </source>
</reference>
<evidence type="ECO:0000259" key="4">
    <source>
        <dbReference type="Pfam" id="PF23658"/>
    </source>
</evidence>
<dbReference type="Pfam" id="PF03572">
    <property type="entry name" value="Peptidase_S41"/>
    <property type="match status" value="1"/>
</dbReference>
<evidence type="ECO:0000259" key="3">
    <source>
        <dbReference type="Pfam" id="PF03572"/>
    </source>
</evidence>
<evidence type="ECO:0000313" key="5">
    <source>
        <dbReference type="EMBL" id="KAF2231252.1"/>
    </source>
</evidence>
<dbReference type="SUPFAM" id="SSF52096">
    <property type="entry name" value="ClpP/crotonase"/>
    <property type="match status" value="1"/>
</dbReference>
<dbReference type="Pfam" id="PF23658">
    <property type="entry name" value="PDZ_CPAF_rel"/>
    <property type="match status" value="1"/>
</dbReference>
<dbReference type="InterPro" id="IPR029045">
    <property type="entry name" value="ClpP/crotonase-like_dom_sf"/>
</dbReference>
<keyword evidence="6" id="KW-1185">Reference proteome</keyword>
<accession>A0A6A6GZT4</accession>
<evidence type="ECO:0000256" key="1">
    <source>
        <dbReference type="SAM" id="MobiDB-lite"/>
    </source>
</evidence>
<dbReference type="AlphaFoldDB" id="A0A6A6GZT4"/>
<evidence type="ECO:0000256" key="2">
    <source>
        <dbReference type="SAM" id="SignalP"/>
    </source>
</evidence>
<name>A0A6A6GZT4_VIRVR</name>
<dbReference type="InterPro" id="IPR052766">
    <property type="entry name" value="S41A_metabolite_peptidase"/>
</dbReference>
<dbReference type="InterPro" id="IPR056186">
    <property type="entry name" value="PDZ_CPAF-rel"/>
</dbReference>
<dbReference type="InterPro" id="IPR005151">
    <property type="entry name" value="Tail-specific_protease"/>
</dbReference>
<dbReference type="OrthoDB" id="27214at2759"/>
<feature type="signal peptide" evidence="2">
    <location>
        <begin position="1"/>
        <end position="20"/>
    </location>
</feature>
<feature type="domain" description="CPAF-like PDZ" evidence="4">
    <location>
        <begin position="161"/>
        <end position="275"/>
    </location>
</feature>
<evidence type="ECO:0000313" key="6">
    <source>
        <dbReference type="Proteomes" id="UP000800092"/>
    </source>
</evidence>
<organism evidence="5 6">
    <name type="scientific">Viridothelium virens</name>
    <name type="common">Speckled blister lichen</name>
    <name type="synonym">Trypethelium virens</name>
    <dbReference type="NCBI Taxonomy" id="1048519"/>
    <lineage>
        <taxon>Eukaryota</taxon>
        <taxon>Fungi</taxon>
        <taxon>Dikarya</taxon>
        <taxon>Ascomycota</taxon>
        <taxon>Pezizomycotina</taxon>
        <taxon>Dothideomycetes</taxon>
        <taxon>Dothideomycetes incertae sedis</taxon>
        <taxon>Trypetheliales</taxon>
        <taxon>Trypetheliaceae</taxon>
        <taxon>Viridothelium</taxon>
    </lineage>
</organism>